<sequence length="136" mass="15146">MATRAVVRRTVSRRCQTSRRRKGTHISGGSRGGTTWARRICSPRERLGHNRWSSRSEFERARTVDPVSSSRRRERTTERGSAAGGAGGRGRALLATRPTGAGTAGRRLRPRRIHGWYEKNRSSAKFPARSDSESGE</sequence>
<dbReference type="EMBL" id="JANAVB010028974">
    <property type="protein sequence ID" value="KAJ6815368.1"/>
    <property type="molecule type" value="Genomic_DNA"/>
</dbReference>
<name>A0AAX6FGS0_IRIPA</name>
<reference evidence="2" key="1">
    <citation type="journal article" date="2023" name="GigaByte">
        <title>Genome assembly of the bearded iris, Iris pallida Lam.</title>
        <authorList>
            <person name="Bruccoleri R.E."/>
            <person name="Oakeley E.J."/>
            <person name="Faust A.M.E."/>
            <person name="Altorfer M."/>
            <person name="Dessus-Babus S."/>
            <person name="Burckhardt D."/>
            <person name="Oertli M."/>
            <person name="Naumann U."/>
            <person name="Petersen F."/>
            <person name="Wong J."/>
        </authorList>
    </citation>
    <scope>NUCLEOTIDE SEQUENCE</scope>
    <source>
        <strain evidence="2">GSM-AAB239-AS_SAM_17_03QT</strain>
    </source>
</reference>
<keyword evidence="2" id="KW-0808">Transferase</keyword>
<evidence type="ECO:0000313" key="2">
    <source>
        <dbReference type="EMBL" id="KAJ6815368.1"/>
    </source>
</evidence>
<comment type="caution">
    <text evidence="2">The sequence shown here is derived from an EMBL/GenBank/DDBJ whole genome shotgun (WGS) entry which is preliminary data.</text>
</comment>
<gene>
    <name evidence="2" type="ORF">M6B38_134495</name>
</gene>
<evidence type="ECO:0000256" key="1">
    <source>
        <dbReference type="SAM" id="MobiDB-lite"/>
    </source>
</evidence>
<evidence type="ECO:0000313" key="3">
    <source>
        <dbReference type="Proteomes" id="UP001140949"/>
    </source>
</evidence>
<protein>
    <submittedName>
        <fullName evidence="2">Proline-rich receptor-like protein kinase PERK3</fullName>
    </submittedName>
</protein>
<dbReference type="Proteomes" id="UP001140949">
    <property type="component" value="Unassembled WGS sequence"/>
</dbReference>
<dbReference type="AlphaFoldDB" id="A0AAX6FGS0"/>
<feature type="region of interest" description="Disordered" evidence="1">
    <location>
        <begin position="1"/>
        <end position="136"/>
    </location>
</feature>
<organism evidence="2 3">
    <name type="scientific">Iris pallida</name>
    <name type="common">Sweet iris</name>
    <dbReference type="NCBI Taxonomy" id="29817"/>
    <lineage>
        <taxon>Eukaryota</taxon>
        <taxon>Viridiplantae</taxon>
        <taxon>Streptophyta</taxon>
        <taxon>Embryophyta</taxon>
        <taxon>Tracheophyta</taxon>
        <taxon>Spermatophyta</taxon>
        <taxon>Magnoliopsida</taxon>
        <taxon>Liliopsida</taxon>
        <taxon>Asparagales</taxon>
        <taxon>Iridaceae</taxon>
        <taxon>Iridoideae</taxon>
        <taxon>Irideae</taxon>
        <taxon>Iris</taxon>
    </lineage>
</organism>
<proteinExistence type="predicted"/>
<keyword evidence="2" id="KW-0675">Receptor</keyword>
<keyword evidence="3" id="KW-1185">Reference proteome</keyword>
<reference evidence="2" key="2">
    <citation type="submission" date="2023-04" db="EMBL/GenBank/DDBJ databases">
        <authorList>
            <person name="Bruccoleri R.E."/>
            <person name="Oakeley E.J."/>
            <person name="Faust A.-M."/>
            <person name="Dessus-Babus S."/>
            <person name="Altorfer M."/>
            <person name="Burckhardt D."/>
            <person name="Oertli M."/>
            <person name="Naumann U."/>
            <person name="Petersen F."/>
            <person name="Wong J."/>
        </authorList>
    </citation>
    <scope>NUCLEOTIDE SEQUENCE</scope>
    <source>
        <strain evidence="2">GSM-AAB239-AS_SAM_17_03QT</strain>
        <tissue evidence="2">Leaf</tissue>
    </source>
</reference>
<accession>A0AAX6FGS0</accession>
<dbReference type="GO" id="GO:0016301">
    <property type="term" value="F:kinase activity"/>
    <property type="evidence" value="ECO:0007669"/>
    <property type="project" value="UniProtKB-KW"/>
</dbReference>
<feature type="compositionally biased region" description="Basic and acidic residues" evidence="1">
    <location>
        <begin position="42"/>
        <end position="63"/>
    </location>
</feature>
<keyword evidence="2" id="KW-0418">Kinase</keyword>
<feature type="compositionally biased region" description="Basic residues" evidence="1">
    <location>
        <begin position="1"/>
        <end position="24"/>
    </location>
</feature>